<organism evidence="1 2">
    <name type="scientific">Primorskyibacter flagellatus</name>
    <dbReference type="NCBI Taxonomy" id="1387277"/>
    <lineage>
        <taxon>Bacteria</taxon>
        <taxon>Pseudomonadati</taxon>
        <taxon>Pseudomonadota</taxon>
        <taxon>Alphaproteobacteria</taxon>
        <taxon>Rhodobacterales</taxon>
        <taxon>Roseobacteraceae</taxon>
        <taxon>Primorskyibacter</taxon>
    </lineage>
</organism>
<gene>
    <name evidence="1" type="primary">flaF</name>
    <name evidence="1" type="ORF">GCM10011360_38390</name>
</gene>
<dbReference type="InterPro" id="IPR010845">
    <property type="entry name" value="FlaF"/>
</dbReference>
<dbReference type="Proteomes" id="UP000612855">
    <property type="component" value="Unassembled WGS sequence"/>
</dbReference>
<accession>A0A917EJ41</accession>
<comment type="caution">
    <text evidence="1">The sequence shown here is derived from an EMBL/GenBank/DDBJ whole genome shotgun (WGS) entry which is preliminary data.</text>
</comment>
<dbReference type="RefSeq" id="WP_188479429.1">
    <property type="nucleotide sequence ID" value="NZ_BMFJ01000002.1"/>
</dbReference>
<proteinExistence type="predicted"/>
<keyword evidence="2" id="KW-1185">Reference proteome</keyword>
<protein>
    <submittedName>
        <fullName evidence="1">Flagellar biosynthesis regulatory protein FlaF</fullName>
    </submittedName>
</protein>
<evidence type="ECO:0000313" key="2">
    <source>
        <dbReference type="Proteomes" id="UP000612855"/>
    </source>
</evidence>
<reference evidence="2" key="1">
    <citation type="journal article" date="2019" name="Int. J. Syst. Evol. Microbiol.">
        <title>The Global Catalogue of Microorganisms (GCM) 10K type strain sequencing project: providing services to taxonomists for standard genome sequencing and annotation.</title>
        <authorList>
            <consortium name="The Broad Institute Genomics Platform"/>
            <consortium name="The Broad Institute Genome Sequencing Center for Infectious Disease"/>
            <person name="Wu L."/>
            <person name="Ma J."/>
        </authorList>
    </citation>
    <scope>NUCLEOTIDE SEQUENCE [LARGE SCALE GENOMIC DNA]</scope>
    <source>
        <strain evidence="2">CGMCC 1.12664</strain>
    </source>
</reference>
<sequence length="124" mass="13661">MTAFSLAQRTYGQTTAPTRTARGAEYDILVRITRQLINAARKGRGGFSDLCRAIHDNRQMWTILAGDVADSDNALPEELRARIFYLAEFTHAHSSKVLRREANVAPLVEINSAVMRGLRTGGGS</sequence>
<dbReference type="GO" id="GO:0044781">
    <property type="term" value="P:bacterial-type flagellum organization"/>
    <property type="evidence" value="ECO:0007669"/>
    <property type="project" value="InterPro"/>
</dbReference>
<dbReference type="EMBL" id="BMFJ01000002">
    <property type="protein sequence ID" value="GGE47506.1"/>
    <property type="molecule type" value="Genomic_DNA"/>
</dbReference>
<name>A0A917EJ41_9RHOB</name>
<dbReference type="Pfam" id="PF07309">
    <property type="entry name" value="FlaF"/>
    <property type="match status" value="1"/>
</dbReference>
<dbReference type="AlphaFoldDB" id="A0A917EJ41"/>
<keyword evidence="1" id="KW-0282">Flagellum</keyword>
<evidence type="ECO:0000313" key="1">
    <source>
        <dbReference type="EMBL" id="GGE47506.1"/>
    </source>
</evidence>
<keyword evidence="1" id="KW-0966">Cell projection</keyword>
<keyword evidence="1" id="KW-0969">Cilium</keyword>
<dbReference type="NCBIfam" id="NF009435">
    <property type="entry name" value="PRK12794.1"/>
    <property type="match status" value="1"/>
</dbReference>